<dbReference type="InterPro" id="IPR036291">
    <property type="entry name" value="NAD(P)-bd_dom_sf"/>
</dbReference>
<organism evidence="1">
    <name type="scientific">Caligus clemensi</name>
    <name type="common">Sea louse</name>
    <dbReference type="NCBI Taxonomy" id="344056"/>
    <lineage>
        <taxon>Eukaryota</taxon>
        <taxon>Metazoa</taxon>
        <taxon>Ecdysozoa</taxon>
        <taxon>Arthropoda</taxon>
        <taxon>Crustacea</taxon>
        <taxon>Multicrustacea</taxon>
        <taxon>Hexanauplia</taxon>
        <taxon>Copepoda</taxon>
        <taxon>Siphonostomatoida</taxon>
        <taxon>Caligidae</taxon>
        <taxon>Caligus</taxon>
    </lineage>
</organism>
<reference evidence="1" key="1">
    <citation type="submission" date="2009-03" db="EMBL/GenBank/DDBJ databases">
        <title>Caligus clemensi ESTs and full-length cDNAs.</title>
        <authorList>
            <person name="Yasuike M."/>
            <person name="von Schalburg K."/>
            <person name="Cooper G."/>
            <person name="Leong J."/>
            <person name="Jones S.R.M."/>
            <person name="Koop B.F."/>
        </authorList>
    </citation>
    <scope>NUCLEOTIDE SEQUENCE</scope>
    <source>
        <tissue evidence="1">Whole</tissue>
    </source>
</reference>
<dbReference type="Gene3D" id="3.40.50.720">
    <property type="entry name" value="NAD(P)-binding Rossmann-like Domain"/>
    <property type="match status" value="1"/>
</dbReference>
<dbReference type="SUPFAM" id="SSF51735">
    <property type="entry name" value="NAD(P)-binding Rossmann-fold domains"/>
    <property type="match status" value="1"/>
</dbReference>
<dbReference type="EMBL" id="BT081243">
    <property type="protein sequence ID" value="ACO15667.1"/>
    <property type="molecule type" value="mRNA"/>
</dbReference>
<accession>C1C314</accession>
<name>C1C314_CALCM</name>
<sequence length="68" mass="7623">MKSMSLELKKEGILVMAMHPGWVKTDMGGQNAYITVDECVSNMVKTIAQLSEKDNGAFLRYNNTTVPW</sequence>
<dbReference type="InterPro" id="IPR052184">
    <property type="entry name" value="SDR_enzymes"/>
</dbReference>
<proteinExistence type="evidence at transcript level"/>
<gene>
    <name evidence="1" type="primary">CSGA</name>
</gene>
<evidence type="ECO:0000313" key="1">
    <source>
        <dbReference type="EMBL" id="ACO15667.1"/>
    </source>
</evidence>
<dbReference type="AlphaFoldDB" id="C1C314"/>
<dbReference type="GO" id="GO:0016616">
    <property type="term" value="F:oxidoreductase activity, acting on the CH-OH group of donors, NAD or NADP as acceptor"/>
    <property type="evidence" value="ECO:0007669"/>
    <property type="project" value="TreeGrafter"/>
</dbReference>
<dbReference type="PANTHER" id="PTHR45458:SF1">
    <property type="entry name" value="SHORT CHAIN DEHYDROGENASE"/>
    <property type="match status" value="1"/>
</dbReference>
<dbReference type="PANTHER" id="PTHR45458">
    <property type="entry name" value="SHORT-CHAIN DEHYDROGENASE/REDUCTASE SDR"/>
    <property type="match status" value="1"/>
</dbReference>
<protein>
    <submittedName>
        <fullName evidence="1">C-factor</fullName>
    </submittedName>
</protein>